<sequence>MIKELKNSFVPVIFMMSLMLLLFSVNAAAEKNETVTRWMGGFYLDLPANALPLMERDELLYILGIGPMGIPQDISVEELKKMARGGVGLGHEPPPRGHAEAGYRGFYKDFQEMLPEMSTDEPEFETSYITLAGEEAFLVKAMFTMQENAPDGTFDSHQTWAVAVNKIPDAEGNYRMLFLMANDHLLNQHPGLIESILKSADADSPPPLELDSYFTYKEIGEREFNDFQPVMLPGRYAALVDRSRYVVRIYDHGGEVQHEWSFEEEATRDNLAVRRIDARAESDGHLLILIGRNNENPDELLRFSPAGELDDSFSLDLSVSGKDERLYARYIISSNQKGLLMGAESRSGDANGPFLVKFSRDMQVQTKLNMDGTYPFAIFPDGSIFAVYEDDAEGFFVNLDHEGRRMEAWGLYGSGTPPVYVDEFNMPDFEHLEVDNAGNIYAQERYSIWIYDRSGRLLQVVPTSNQAGNRNEMAVGPEGHVMLVNTGRRPGPMTSGPAVFMYKNIEPAEVRAIEMPAPAPQEPEEVESSETVMGDDTAEEVEVQEGFSRELLALVSQEGLTVRAFRAFEDVPPGFNSLAMHLRGQGKDLLGADIDQLEKWINSADSLRMSAEHQKTLKKLHEQMNKVMQAAGVS</sequence>
<protein>
    <submittedName>
        <fullName evidence="1">Uncharacterized protein</fullName>
    </submittedName>
</protein>
<organism evidence="1 2">
    <name type="scientific">Desulfonatronospira thiodismutans ASO3-1</name>
    <dbReference type="NCBI Taxonomy" id="555779"/>
    <lineage>
        <taxon>Bacteria</taxon>
        <taxon>Pseudomonadati</taxon>
        <taxon>Thermodesulfobacteriota</taxon>
        <taxon>Desulfovibrionia</taxon>
        <taxon>Desulfovibrionales</taxon>
        <taxon>Desulfonatronovibrionaceae</taxon>
        <taxon>Desulfonatronospira</taxon>
    </lineage>
</organism>
<dbReference type="EMBL" id="ACJN02000001">
    <property type="protein sequence ID" value="EFI35532.1"/>
    <property type="molecule type" value="Genomic_DNA"/>
</dbReference>
<gene>
    <name evidence="1" type="ORF">Dthio_PD2956</name>
</gene>
<name>D6SLH1_9BACT</name>
<comment type="caution">
    <text evidence="1">The sequence shown here is derived from an EMBL/GenBank/DDBJ whole genome shotgun (WGS) entry which is preliminary data.</text>
</comment>
<dbReference type="SUPFAM" id="SSF63829">
    <property type="entry name" value="Calcium-dependent phosphotriesterase"/>
    <property type="match status" value="1"/>
</dbReference>
<dbReference type="AlphaFoldDB" id="D6SLH1"/>
<evidence type="ECO:0000313" key="1">
    <source>
        <dbReference type="EMBL" id="EFI35532.1"/>
    </source>
</evidence>
<proteinExistence type="predicted"/>
<accession>D6SLH1</accession>
<keyword evidence="2" id="KW-1185">Reference proteome</keyword>
<dbReference type="OrthoDB" id="5789113at2"/>
<reference evidence="1" key="1">
    <citation type="submission" date="2010-05" db="EMBL/GenBank/DDBJ databases">
        <title>The draft genome of Desulfonatronospira thiodismutans ASO3-1.</title>
        <authorList>
            <consortium name="US DOE Joint Genome Institute (JGI-PGF)"/>
            <person name="Lucas S."/>
            <person name="Copeland A."/>
            <person name="Lapidus A."/>
            <person name="Cheng J.-F."/>
            <person name="Bruce D."/>
            <person name="Goodwin L."/>
            <person name="Pitluck S."/>
            <person name="Chertkov O."/>
            <person name="Brettin T."/>
            <person name="Detter J.C."/>
            <person name="Han C."/>
            <person name="Land M.L."/>
            <person name="Hauser L."/>
            <person name="Kyrpides N."/>
            <person name="Mikhailova N."/>
            <person name="Muyzer G."/>
            <person name="Woyke T."/>
        </authorList>
    </citation>
    <scope>NUCLEOTIDE SEQUENCE [LARGE SCALE GENOMIC DNA]</scope>
    <source>
        <strain evidence="1">ASO3-1</strain>
    </source>
</reference>
<dbReference type="Proteomes" id="UP000005496">
    <property type="component" value="Unassembled WGS sequence"/>
</dbReference>
<evidence type="ECO:0000313" key="2">
    <source>
        <dbReference type="Proteomes" id="UP000005496"/>
    </source>
</evidence>